<dbReference type="PANTHER" id="PTHR42928">
    <property type="entry name" value="TRICARBOXYLATE-BINDING PROTEIN"/>
    <property type="match status" value="1"/>
</dbReference>
<dbReference type="Gene3D" id="3.40.190.10">
    <property type="entry name" value="Periplasmic binding protein-like II"/>
    <property type="match status" value="1"/>
</dbReference>
<dbReference type="InterPro" id="IPR005064">
    <property type="entry name" value="BUG"/>
</dbReference>
<dbReference type="PANTHER" id="PTHR42928:SF5">
    <property type="entry name" value="BLR1237 PROTEIN"/>
    <property type="match status" value="1"/>
</dbReference>
<proteinExistence type="inferred from homology"/>
<evidence type="ECO:0000313" key="2">
    <source>
        <dbReference type="EMBL" id="NKC30818.1"/>
    </source>
</evidence>
<dbReference type="Pfam" id="PF03401">
    <property type="entry name" value="TctC"/>
    <property type="match status" value="1"/>
</dbReference>
<comment type="similarity">
    <text evidence="1">Belongs to the UPF0065 (bug) family.</text>
</comment>
<gene>
    <name evidence="2" type="ORF">HEQ75_08075</name>
</gene>
<dbReference type="InterPro" id="IPR042100">
    <property type="entry name" value="Bug_dom1"/>
</dbReference>
<dbReference type="Proteomes" id="UP000787635">
    <property type="component" value="Unassembled WGS sequence"/>
</dbReference>
<name>A0ABX1E4T1_9PROT</name>
<keyword evidence="3" id="KW-1185">Reference proteome</keyword>
<evidence type="ECO:0000256" key="1">
    <source>
        <dbReference type="ARBA" id="ARBA00006987"/>
    </source>
</evidence>
<dbReference type="EMBL" id="JAAVNE010000009">
    <property type="protein sequence ID" value="NKC30818.1"/>
    <property type="molecule type" value="Genomic_DNA"/>
</dbReference>
<dbReference type="CDD" id="cd07012">
    <property type="entry name" value="PBP2_Bug_TTT"/>
    <property type="match status" value="1"/>
</dbReference>
<comment type="caution">
    <text evidence="2">The sequence shown here is derived from an EMBL/GenBank/DDBJ whole genome shotgun (WGS) entry which is preliminary data.</text>
</comment>
<sequence>MRRRALLAAALAPATARAETGWRPTRPLRLIVPFAPGGALDITARLLGWEMEALVGVPIQVENRSGAGGNIGAETAARAAPDGHTLLVGSPGPLVVNPLLFPAMPFEPEVDFVPVALATRNPVVLLAGPRRPERRVAHLVQAAQAGEFLTYSSAGPGSGGHVAMEVLKARLGLPGLPHIPFRGAGPSLEALAAGQVTYAAEAITSAAGFIEGRLAHPLAVTTAERWPGLPGVPTVAEEGLPGFDYASWTCLVYPAGVAEEPVLLLNWAVNVALARPALRARLLELGAEPAGGSATQLARHLRDERGKWQEAVRISGARVF</sequence>
<evidence type="ECO:0000313" key="3">
    <source>
        <dbReference type="Proteomes" id="UP000787635"/>
    </source>
</evidence>
<protein>
    <submittedName>
        <fullName evidence="2">Tripartite tricarboxylate transporter substrate binding protein</fullName>
    </submittedName>
</protein>
<dbReference type="Gene3D" id="3.40.190.150">
    <property type="entry name" value="Bordetella uptake gene, domain 1"/>
    <property type="match status" value="1"/>
</dbReference>
<dbReference type="RefSeq" id="WP_168029074.1">
    <property type="nucleotide sequence ID" value="NZ_JAAVNE010000009.1"/>
</dbReference>
<reference evidence="2 3" key="1">
    <citation type="submission" date="2020-03" db="EMBL/GenBank/DDBJ databases">
        <title>Roseomonas selenitidurans sp. nov. isolated from urban soil.</title>
        <authorList>
            <person name="Liu H."/>
        </authorList>
    </citation>
    <scope>NUCLEOTIDE SEQUENCE [LARGE SCALE GENOMIC DNA]</scope>
    <source>
        <strain evidence="2 3">BU-1</strain>
    </source>
</reference>
<accession>A0ABX1E4T1</accession>
<dbReference type="PIRSF" id="PIRSF017082">
    <property type="entry name" value="YflP"/>
    <property type="match status" value="1"/>
</dbReference>
<organism evidence="2 3">
    <name type="scientific">Falsiroseomonas selenitidurans</name>
    <dbReference type="NCBI Taxonomy" id="2716335"/>
    <lineage>
        <taxon>Bacteria</taxon>
        <taxon>Pseudomonadati</taxon>
        <taxon>Pseudomonadota</taxon>
        <taxon>Alphaproteobacteria</taxon>
        <taxon>Acetobacterales</taxon>
        <taxon>Roseomonadaceae</taxon>
        <taxon>Falsiroseomonas</taxon>
    </lineage>
</organism>